<dbReference type="PANTHER" id="PTHR37309">
    <property type="entry name" value="SLR0284 PROTEIN"/>
    <property type="match status" value="1"/>
</dbReference>
<evidence type="ECO:0000256" key="1">
    <source>
        <dbReference type="SAM" id="Phobius"/>
    </source>
</evidence>
<keyword evidence="1" id="KW-0472">Membrane</keyword>
<feature type="transmembrane region" description="Helical" evidence="1">
    <location>
        <begin position="40"/>
        <end position="59"/>
    </location>
</feature>
<dbReference type="PANTHER" id="PTHR37309:SF1">
    <property type="entry name" value="SLR0284 PROTEIN"/>
    <property type="match status" value="1"/>
</dbReference>
<accession>A0A4Q0I4T7</accession>
<feature type="transmembrane region" description="Helical" evidence="1">
    <location>
        <begin position="12"/>
        <end position="34"/>
    </location>
</feature>
<feature type="transmembrane region" description="Helical" evidence="1">
    <location>
        <begin position="97"/>
        <end position="116"/>
    </location>
</feature>
<gene>
    <name evidence="2" type="ORF">EFD62_08155</name>
</gene>
<reference evidence="3" key="1">
    <citation type="submission" date="2018-11" db="EMBL/GenBank/DDBJ databases">
        <title>Genome sequencing of a novel mesophilic and cellulolytic organism within the genus Hungateiclostridium.</title>
        <authorList>
            <person name="Rettenmaier R."/>
            <person name="Liebl W."/>
            <person name="Zverlov V."/>
        </authorList>
    </citation>
    <scope>NUCLEOTIDE SEQUENCE [LARGE SCALE GENOMIC DNA]</scope>
    <source>
        <strain evidence="3">N2K1</strain>
    </source>
</reference>
<dbReference type="Pfam" id="PF04020">
    <property type="entry name" value="Phage_holin_4_2"/>
    <property type="match status" value="1"/>
</dbReference>
<evidence type="ECO:0000313" key="2">
    <source>
        <dbReference type="EMBL" id="RXE59330.1"/>
    </source>
</evidence>
<organism evidence="2 3">
    <name type="scientific">Acetivibrio mesophilus</name>
    <dbReference type="NCBI Taxonomy" id="2487273"/>
    <lineage>
        <taxon>Bacteria</taxon>
        <taxon>Bacillati</taxon>
        <taxon>Bacillota</taxon>
        <taxon>Clostridia</taxon>
        <taxon>Eubacteriales</taxon>
        <taxon>Oscillospiraceae</taxon>
        <taxon>Acetivibrio</taxon>
    </lineage>
</organism>
<dbReference type="OrthoDB" id="1701386at2"/>
<name>A0A4Q0I4T7_9FIRM</name>
<comment type="caution">
    <text evidence="2">The sequence shown here is derived from an EMBL/GenBank/DDBJ whole genome shotgun (WGS) entry which is preliminary data.</text>
</comment>
<keyword evidence="3" id="KW-1185">Reference proteome</keyword>
<dbReference type="EMBL" id="RLII01000007">
    <property type="protein sequence ID" value="RXE59330.1"/>
    <property type="molecule type" value="Genomic_DNA"/>
</dbReference>
<keyword evidence="1" id="KW-0812">Transmembrane</keyword>
<evidence type="ECO:0000313" key="3">
    <source>
        <dbReference type="Proteomes" id="UP000289166"/>
    </source>
</evidence>
<feature type="transmembrane region" description="Helical" evidence="1">
    <location>
        <begin position="71"/>
        <end position="91"/>
    </location>
</feature>
<dbReference type="Proteomes" id="UP000289166">
    <property type="component" value="Unassembled WGS sequence"/>
</dbReference>
<protein>
    <submittedName>
        <fullName evidence="2">Phage holin family protein</fullName>
    </submittedName>
</protein>
<dbReference type="AlphaFoldDB" id="A0A4Q0I4T7"/>
<sequence>MANYNNARAEGFSIIHFLIRLVVGAVVLAVTAALTPGFSITGFWPLILGAVVLAALDYVALRFLGVNATPFGRGITGFILAAVIIYITQFFVSGYSVTLLGALIGALIYGIIDAIIPGRAM</sequence>
<proteinExistence type="predicted"/>
<keyword evidence="1" id="KW-1133">Transmembrane helix</keyword>
<dbReference type="RefSeq" id="WP_069195064.1">
    <property type="nucleotide sequence ID" value="NZ_RLII01000007.1"/>
</dbReference>
<dbReference type="InterPro" id="IPR007165">
    <property type="entry name" value="Phage_holin_4_2"/>
</dbReference>